<dbReference type="Proteomes" id="UP000180088">
    <property type="component" value="Unassembled WGS sequence"/>
</dbReference>
<accession>A0A1S1WU99</accession>
<dbReference type="OrthoDB" id="9796058at2"/>
<dbReference type="AlphaFoldDB" id="A0A1S1WU99"/>
<organism evidence="1 2">
    <name type="scientific">Chromobacterium sphagni</name>
    <dbReference type="NCBI Taxonomy" id="1903179"/>
    <lineage>
        <taxon>Bacteria</taxon>
        <taxon>Pseudomonadati</taxon>
        <taxon>Pseudomonadota</taxon>
        <taxon>Betaproteobacteria</taxon>
        <taxon>Neisseriales</taxon>
        <taxon>Chromobacteriaceae</taxon>
        <taxon>Chromobacterium</taxon>
    </lineage>
</organism>
<protein>
    <recommendedName>
        <fullName evidence="3">General stress protein CsbD</fullName>
    </recommendedName>
</protein>
<proteinExistence type="predicted"/>
<evidence type="ECO:0008006" key="3">
    <source>
        <dbReference type="Google" id="ProtNLM"/>
    </source>
</evidence>
<gene>
    <name evidence="1" type="ORF">BI347_19145</name>
</gene>
<sequence>MNWKQRIGTAKQTWSRLTEDELLQTEGDSHKLAALLKERYSLSGEVADKQVMGFLDHSAA</sequence>
<comment type="caution">
    <text evidence="1">The sequence shown here is derived from an EMBL/GenBank/DDBJ whole genome shotgun (WGS) entry which is preliminary data.</text>
</comment>
<dbReference type="Gene3D" id="1.10.1470.10">
    <property type="entry name" value="YjbJ"/>
    <property type="match status" value="1"/>
</dbReference>
<dbReference type="SUPFAM" id="SSF69047">
    <property type="entry name" value="Hypothetical protein YjbJ"/>
    <property type="match status" value="1"/>
</dbReference>
<name>A0A1S1WU99_9NEIS</name>
<dbReference type="InterPro" id="IPR036629">
    <property type="entry name" value="YjbJ_sf"/>
</dbReference>
<reference evidence="1 2" key="1">
    <citation type="submission" date="2016-09" db="EMBL/GenBank/DDBJ databases">
        <title>Chromobacterium muskegensis sp. nov., an insecticidal bacterium isolated from Sphagnum bogs.</title>
        <authorList>
            <person name="Sparks M.E."/>
            <person name="Blackburn M.B."/>
            <person name="Gundersen-Rindal D.E."/>
            <person name="Mitchell A."/>
            <person name="Farrar R."/>
            <person name="Kuhar D."/>
        </authorList>
    </citation>
    <scope>NUCLEOTIDE SEQUENCE [LARGE SCALE GENOMIC DNA]</scope>
    <source>
        <strain evidence="1 2">37-2</strain>
    </source>
</reference>
<dbReference type="STRING" id="1903179.BI347_19145"/>
<evidence type="ECO:0000313" key="1">
    <source>
        <dbReference type="EMBL" id="OHX10872.1"/>
    </source>
</evidence>
<evidence type="ECO:0000313" key="2">
    <source>
        <dbReference type="Proteomes" id="UP000180088"/>
    </source>
</evidence>
<dbReference type="EMBL" id="MKCS01000003">
    <property type="protein sequence ID" value="OHX10872.1"/>
    <property type="molecule type" value="Genomic_DNA"/>
</dbReference>